<dbReference type="AlphaFoldDB" id="A0A061S3K0"/>
<dbReference type="PANTHER" id="PTHR12300:SF117">
    <property type="entry name" value="LP05237P-RELATED"/>
    <property type="match status" value="1"/>
</dbReference>
<evidence type="ECO:0000313" key="2">
    <source>
        <dbReference type="EMBL" id="JAC77569.1"/>
    </source>
</evidence>
<protein>
    <recommendedName>
        <fullName evidence="1">HVA22-like protein</fullName>
    </recommendedName>
</protein>
<dbReference type="EMBL" id="GBEZ01007926">
    <property type="protein sequence ID" value="JAC77569.1"/>
    <property type="molecule type" value="Transcribed_RNA"/>
</dbReference>
<dbReference type="PANTHER" id="PTHR12300">
    <property type="entry name" value="HVA22-LIKE PROTEINS"/>
    <property type="match status" value="1"/>
</dbReference>
<gene>
    <name evidence="2" type="ORF">TSPGSL018_17356</name>
</gene>
<name>A0A061S3K0_9CHLO</name>
<evidence type="ECO:0000256" key="1">
    <source>
        <dbReference type="RuleBase" id="RU362006"/>
    </source>
</evidence>
<organism evidence="2">
    <name type="scientific">Tetraselmis sp. GSL018</name>
    <dbReference type="NCBI Taxonomy" id="582737"/>
    <lineage>
        <taxon>Eukaryota</taxon>
        <taxon>Viridiplantae</taxon>
        <taxon>Chlorophyta</taxon>
        <taxon>core chlorophytes</taxon>
        <taxon>Chlorodendrophyceae</taxon>
        <taxon>Chlorodendrales</taxon>
        <taxon>Chlorodendraceae</taxon>
        <taxon>Tetraselmis</taxon>
    </lineage>
</organism>
<accession>A0A061S3K0</accession>
<comment type="similarity">
    <text evidence="1">Belongs to the DP1 family.</text>
</comment>
<proteinExistence type="inferred from homology"/>
<sequence length="188" mass="21912">MLGDFSSRLLVNIFGYVYPAYLCFKSLEQRRQDKTREWCITWFVLALWTAFERVADMLIFWIPLYYEAKVISVILLWHPKTQGAQYLYETMLQPWLHANQAAIDSHLERGQAWITDKISANLSRALGYVQHRAHEAIAYMQQVAERQQQQEAARLTRERGGHNDSSLAATFSRNFTFGATEVPRPHSE</sequence>
<dbReference type="Pfam" id="PF03134">
    <property type="entry name" value="TB2_DP1_HVA22"/>
    <property type="match status" value="1"/>
</dbReference>
<dbReference type="InterPro" id="IPR004345">
    <property type="entry name" value="TB2_DP1_HVA22"/>
</dbReference>
<dbReference type="GO" id="GO:0016020">
    <property type="term" value="C:membrane"/>
    <property type="evidence" value="ECO:0007669"/>
    <property type="project" value="UniProtKB-SubCell"/>
</dbReference>
<reference evidence="2" key="1">
    <citation type="submission" date="2014-05" db="EMBL/GenBank/DDBJ databases">
        <title>The transcriptome of the halophilic microalga Tetraselmis sp. GSL018 isolated from the Great Salt Lake, Utah.</title>
        <authorList>
            <person name="Jinkerson R.E."/>
            <person name="D'Adamo S."/>
            <person name="Posewitz M.C."/>
        </authorList>
    </citation>
    <scope>NUCLEOTIDE SEQUENCE</scope>
    <source>
        <strain evidence="2">GSL018</strain>
    </source>
</reference>
<comment type="subcellular location">
    <subcellularLocation>
        <location evidence="1">Membrane</location>
        <topology evidence="1">Multi-pass membrane protein</topology>
    </subcellularLocation>
</comment>